<dbReference type="Gene3D" id="3.30.60.20">
    <property type="match status" value="1"/>
</dbReference>
<keyword evidence="1" id="KW-0547">Nucleotide-binding</keyword>
<dbReference type="SUPFAM" id="SSF57716">
    <property type="entry name" value="Glucocorticoid receptor-like (DNA-binding domain)"/>
    <property type="match status" value="1"/>
</dbReference>
<dbReference type="EMBL" id="BA000011">
    <property type="protein sequence ID" value="BAB59816.1"/>
    <property type="molecule type" value="Genomic_DNA"/>
</dbReference>
<dbReference type="KEGG" id="tvo:TVG0674383"/>
<feature type="domain" description="Formylmethanofuran dehydrogenase subunit E" evidence="4">
    <location>
        <begin position="37"/>
        <end position="174"/>
    </location>
</feature>
<feature type="compositionally biased region" description="Basic and acidic residues" evidence="3">
    <location>
        <begin position="1"/>
        <end position="12"/>
    </location>
</feature>
<keyword evidence="2" id="KW-0342">GTP-binding</keyword>
<reference evidence="5 6" key="1">
    <citation type="journal article" date="1999" name="Proc. Jpn. Acad.">
        <title>Determination of the complete genomic DNA sequence of Thermoplasma volvanium GSS1.</title>
        <authorList>
            <person name="Kawashima T."/>
            <person name="Yamamoto Y."/>
            <person name="Aramaki H."/>
            <person name="Nunoshiba T."/>
            <person name="Kawamoto T."/>
            <person name="Watanabe K."/>
            <person name="Yamazaki M."/>
            <person name="Kanehori K."/>
            <person name="Amano N."/>
            <person name="Ohya Y."/>
            <person name="Makino K."/>
            <person name="Suzuki M."/>
        </authorList>
    </citation>
    <scope>NUCLEOTIDE SEQUENCE [LARGE SCALE GENOMIC DNA]</scope>
    <source>
        <strain evidence="6">ATCC 51530 / DSM 4299 / JCM 9571 / NBRC 15438 / GSS1</strain>
    </source>
</reference>
<dbReference type="InterPro" id="IPR023288">
    <property type="entry name" value="Pa2218-like_dom_sf"/>
</dbReference>
<dbReference type="HOGENOM" id="CLU_087508_0_0_2"/>
<proteinExistence type="predicted"/>
<protein>
    <recommendedName>
        <fullName evidence="4">Formylmethanofuran dehydrogenase subunit E domain-containing protein</fullName>
    </recommendedName>
</protein>
<dbReference type="InterPro" id="IPR003814">
    <property type="entry name" value="FmdEsu_dom"/>
</dbReference>
<dbReference type="Proteomes" id="UP000001017">
    <property type="component" value="Chromosome"/>
</dbReference>
<evidence type="ECO:0000313" key="5">
    <source>
        <dbReference type="EMBL" id="BAB59816.1"/>
    </source>
</evidence>
<dbReference type="STRING" id="273116.gene:9381462"/>
<dbReference type="Pfam" id="PF02663">
    <property type="entry name" value="FmdE"/>
    <property type="match status" value="1"/>
</dbReference>
<evidence type="ECO:0000256" key="1">
    <source>
        <dbReference type="ARBA" id="ARBA00022741"/>
    </source>
</evidence>
<organism evidence="5 6">
    <name type="scientific">Thermoplasma volcanium (strain ATCC 51530 / DSM 4299 / JCM 9571 / NBRC 15438 / GSS1)</name>
    <dbReference type="NCBI Taxonomy" id="273116"/>
    <lineage>
        <taxon>Archaea</taxon>
        <taxon>Methanobacteriati</taxon>
        <taxon>Thermoplasmatota</taxon>
        <taxon>Thermoplasmata</taxon>
        <taxon>Thermoplasmatales</taxon>
        <taxon>Thermoplasmataceae</taxon>
        <taxon>Thermoplasma</taxon>
    </lineage>
</organism>
<dbReference type="GeneID" id="1441782"/>
<dbReference type="eggNOG" id="arCOG00762">
    <property type="taxonomic scope" value="Archaea"/>
</dbReference>
<dbReference type="PANTHER" id="PTHR39418:SF1">
    <property type="entry name" value="DEHYDROGENASE"/>
    <property type="match status" value="1"/>
</dbReference>
<dbReference type="Gene3D" id="1.10.3320.10">
    <property type="entry name" value="pa2218 like domain"/>
    <property type="match status" value="1"/>
</dbReference>
<dbReference type="RefSeq" id="WP_156769062.1">
    <property type="nucleotide sequence ID" value="NC_002689.2"/>
</dbReference>
<dbReference type="Gene3D" id="3.30.1330.20">
    <property type="entry name" value="Tubulin/FtsZ, C-terminal domain"/>
    <property type="match status" value="1"/>
</dbReference>
<reference evidence="5 6" key="2">
    <citation type="journal article" date="2000" name="Proc. Natl. Acad. Sci. U.S.A.">
        <title>Archaeal adaptation to higher temperatures revealed by genomic sequence of Thermoplasma volcanium.</title>
        <authorList>
            <person name="Kawashima T."/>
            <person name="Amano N."/>
            <person name="Koike H."/>
            <person name="Makino S."/>
            <person name="Higuchi S."/>
            <person name="Kawashima-Ohya Y."/>
            <person name="Watanabe K."/>
            <person name="Yamazaki M."/>
            <person name="Kanehori K."/>
            <person name="Kawamoto T."/>
            <person name="Nunoshiba T."/>
            <person name="Yamamoto Y."/>
            <person name="Aramaki H."/>
            <person name="Makino K."/>
            <person name="Suzuki M."/>
        </authorList>
    </citation>
    <scope>NUCLEOTIDE SEQUENCE [LARGE SCALE GENOMIC DNA]</scope>
    <source>
        <strain evidence="6">ATCC 51530 / DSM 4299 / JCM 9571 / NBRC 15438 / GSS1</strain>
    </source>
</reference>
<dbReference type="InterPro" id="IPR053194">
    <property type="entry name" value="tRNA_methyltr_O"/>
</dbReference>
<feature type="region of interest" description="Disordered" evidence="3">
    <location>
        <begin position="1"/>
        <end position="20"/>
    </location>
</feature>
<evidence type="ECO:0000313" key="6">
    <source>
        <dbReference type="Proteomes" id="UP000001017"/>
    </source>
</evidence>
<name>Q97AY5_THEVO</name>
<sequence>MESERNKIEHPGNSESQTQQKILESSKVLIPEWAYTFHGHKCPYMPLGYRAGLYAMKLLKIDREKDHKTLIYSEMSEKDLNGCFNDGLQAATGCTYGKGLLNLLGYGKLALILYRKDKGAVRVHVRDEIMDELSSRATEFFSLRKSGKEPSEIPDEFIDPIINDWMPSLSDEQMFEYKFIKDFHPIPAKKSGVKKKCDQCHEYVYEIDLVPSEGKLICKPDYYNVDENHPVKF</sequence>
<evidence type="ECO:0000259" key="4">
    <source>
        <dbReference type="Pfam" id="PF02663"/>
    </source>
</evidence>
<dbReference type="SUPFAM" id="SSF143555">
    <property type="entry name" value="FwdE-like"/>
    <property type="match status" value="1"/>
</dbReference>
<evidence type="ECO:0000256" key="3">
    <source>
        <dbReference type="SAM" id="MobiDB-lite"/>
    </source>
</evidence>
<evidence type="ECO:0000256" key="2">
    <source>
        <dbReference type="ARBA" id="ARBA00023134"/>
    </source>
</evidence>
<dbReference type="PANTHER" id="PTHR39418">
    <property type="entry name" value="DEHYDROGENASE-RELATED"/>
    <property type="match status" value="1"/>
</dbReference>
<accession>Q97AY5</accession>
<dbReference type="AlphaFoldDB" id="Q97AY5"/>
<gene>
    <name evidence="5" type="ORF">TVG0674383</name>
</gene>
<keyword evidence="6" id="KW-1185">Reference proteome</keyword>
<dbReference type="OrthoDB" id="31120at2157"/>
<dbReference type="InterPro" id="IPR037103">
    <property type="entry name" value="Tubulin/FtsZ-like_C"/>
</dbReference>
<dbReference type="GO" id="GO:0005525">
    <property type="term" value="F:GTP binding"/>
    <property type="evidence" value="ECO:0007669"/>
    <property type="project" value="UniProtKB-KW"/>
</dbReference>
<dbReference type="PhylomeDB" id="Q97AY5"/>
<dbReference type="PaxDb" id="273116-14324890"/>